<evidence type="ECO:0000256" key="5">
    <source>
        <dbReference type="SAM" id="Coils"/>
    </source>
</evidence>
<keyword evidence="3" id="KW-0862">Zinc</keyword>
<organism evidence="7 8">
    <name type="scientific">Natronogracilivirga saccharolytica</name>
    <dbReference type="NCBI Taxonomy" id="2812953"/>
    <lineage>
        <taxon>Bacteria</taxon>
        <taxon>Pseudomonadati</taxon>
        <taxon>Balneolota</taxon>
        <taxon>Balneolia</taxon>
        <taxon>Balneolales</taxon>
        <taxon>Cyclonatronaceae</taxon>
        <taxon>Natronogracilivirga</taxon>
    </lineage>
</organism>
<evidence type="ECO:0000259" key="6">
    <source>
        <dbReference type="Pfam" id="PF01258"/>
    </source>
</evidence>
<dbReference type="Proteomes" id="UP000673975">
    <property type="component" value="Unassembled WGS sequence"/>
</dbReference>
<evidence type="ECO:0000256" key="1">
    <source>
        <dbReference type="ARBA" id="ARBA00022723"/>
    </source>
</evidence>
<keyword evidence="8" id="KW-1185">Reference proteome</keyword>
<proteinExistence type="predicted"/>
<dbReference type="PANTHER" id="PTHR33823">
    <property type="entry name" value="RNA POLYMERASE-BINDING TRANSCRIPTION FACTOR DKSA-RELATED"/>
    <property type="match status" value="1"/>
</dbReference>
<keyword evidence="1" id="KW-0479">Metal-binding</keyword>
<evidence type="ECO:0000313" key="7">
    <source>
        <dbReference type="EMBL" id="MBP3193192.1"/>
    </source>
</evidence>
<dbReference type="RefSeq" id="WP_210512585.1">
    <property type="nucleotide sequence ID" value="NZ_JAFIDN010000008.1"/>
</dbReference>
<evidence type="ECO:0000313" key="8">
    <source>
        <dbReference type="Proteomes" id="UP000673975"/>
    </source>
</evidence>
<dbReference type="GO" id="GO:0008270">
    <property type="term" value="F:zinc ion binding"/>
    <property type="evidence" value="ECO:0007669"/>
    <property type="project" value="UniProtKB-KW"/>
</dbReference>
<comment type="caution">
    <text evidence="7">The sequence shown here is derived from an EMBL/GenBank/DDBJ whole genome shotgun (WGS) entry which is preliminary data.</text>
</comment>
<keyword evidence="5" id="KW-0175">Coiled coil</keyword>
<protein>
    <submittedName>
        <fullName evidence="7">TraR/DksA C4-type zinc finger protein</fullName>
    </submittedName>
</protein>
<feature type="zinc finger region" description="dksA C4-type" evidence="4">
    <location>
        <begin position="89"/>
        <end position="113"/>
    </location>
</feature>
<accession>A0A8J7RKX6</accession>
<evidence type="ECO:0000256" key="2">
    <source>
        <dbReference type="ARBA" id="ARBA00022771"/>
    </source>
</evidence>
<evidence type="ECO:0000256" key="4">
    <source>
        <dbReference type="PROSITE-ProRule" id="PRU00510"/>
    </source>
</evidence>
<dbReference type="PROSITE" id="PS51128">
    <property type="entry name" value="ZF_DKSA_2"/>
    <property type="match status" value="1"/>
</dbReference>
<dbReference type="SUPFAM" id="SSF57716">
    <property type="entry name" value="Glucocorticoid receptor-like (DNA-binding domain)"/>
    <property type="match status" value="1"/>
</dbReference>
<reference evidence="7" key="1">
    <citation type="submission" date="2021-02" db="EMBL/GenBank/DDBJ databases">
        <title>Natronogracilivirga saccharolytica gen. nov. sp. nov. a new anaerobic, haloalkiliphilic carbohydrate-fermenting bacterium from soda lake and proposing of Cyclonatronumiaceae fam. nov. in the phylum Balneolaeota.</title>
        <authorList>
            <person name="Zhilina T.N."/>
            <person name="Sorokin D.Y."/>
            <person name="Zavarzina D.G."/>
            <person name="Toshchakov S.V."/>
            <person name="Kublanov I.V."/>
        </authorList>
    </citation>
    <scope>NUCLEOTIDE SEQUENCE</scope>
    <source>
        <strain evidence="7">Z-1702</strain>
    </source>
</reference>
<dbReference type="EMBL" id="JAFIDN010000008">
    <property type="protein sequence ID" value="MBP3193192.1"/>
    <property type="molecule type" value="Genomic_DNA"/>
</dbReference>
<name>A0A8J7RKX6_9BACT</name>
<dbReference type="Gene3D" id="1.20.120.910">
    <property type="entry name" value="DksA, coiled-coil domain"/>
    <property type="match status" value="1"/>
</dbReference>
<dbReference type="Pfam" id="PF01258">
    <property type="entry name" value="zf-dskA_traR"/>
    <property type="match status" value="1"/>
</dbReference>
<feature type="domain" description="Zinc finger DksA/TraR C4-type" evidence="6">
    <location>
        <begin position="85"/>
        <end position="113"/>
    </location>
</feature>
<dbReference type="InterPro" id="IPR000962">
    <property type="entry name" value="Znf_DskA_TraR"/>
</dbReference>
<feature type="coiled-coil region" evidence="5">
    <location>
        <begin position="8"/>
        <end position="38"/>
    </location>
</feature>
<evidence type="ECO:0000256" key="3">
    <source>
        <dbReference type="ARBA" id="ARBA00022833"/>
    </source>
</evidence>
<keyword evidence="2" id="KW-0863">Zinc-finger</keyword>
<sequence length="115" mass="13243">MKESVLTDKQKEEIREIIEQQIQEADKELKVLKELTAAVEPDSSIGRISRMDAINNKTVNDAAYRNTRTRLKRLKNVLEKVDDPDYGRCVRCGEPIAFGRIQIMPEKRVCVHCSK</sequence>
<gene>
    <name evidence="7" type="ORF">NATSA_10995</name>
</gene>
<dbReference type="AlphaFoldDB" id="A0A8J7RKX6"/>